<feature type="transmembrane region" description="Helical" evidence="9">
    <location>
        <begin position="12"/>
        <end position="30"/>
    </location>
</feature>
<evidence type="ECO:0000256" key="9">
    <source>
        <dbReference type="SAM" id="Phobius"/>
    </source>
</evidence>
<evidence type="ECO:0000256" key="3">
    <source>
        <dbReference type="ARBA" id="ARBA00022448"/>
    </source>
</evidence>
<evidence type="ECO:0000313" key="10">
    <source>
        <dbReference type="EMBL" id="KAK2196008.1"/>
    </source>
</evidence>
<keyword evidence="3" id="KW-0813">Transport</keyword>
<dbReference type="Pfam" id="PF05493">
    <property type="entry name" value="ATP_synt_H"/>
    <property type="match status" value="1"/>
</dbReference>
<name>A0AAD9PJJ3_9APIC</name>
<comment type="subcellular location">
    <subcellularLocation>
        <location evidence="1">Membrane</location>
        <topology evidence="1">Multi-pass membrane protein</topology>
    </subcellularLocation>
</comment>
<keyword evidence="8 9" id="KW-0472">Membrane</keyword>
<dbReference type="Proteomes" id="UP001214638">
    <property type="component" value="Unassembled WGS sequence"/>
</dbReference>
<sequence length="92" mass="10484">MSHWAIVRDVTFGSLGFGTLLCLGFTLYLYNKVEPGERMDLVKLILLLVPMGVFCLWLMWFCMYIAQVNPMIYPVKYIHLHTPEAAKASGKA</sequence>
<comment type="caution">
    <text evidence="10">The sequence shown here is derived from an EMBL/GenBank/DDBJ whole genome shotgun (WGS) entry which is preliminary data.</text>
</comment>
<keyword evidence="4 9" id="KW-0812">Transmembrane</keyword>
<dbReference type="RefSeq" id="XP_067802850.1">
    <property type="nucleotide sequence ID" value="XM_067947628.1"/>
</dbReference>
<keyword evidence="5" id="KW-0375">Hydrogen ion transport</keyword>
<reference evidence="10" key="1">
    <citation type="journal article" date="2023" name="Nat. Microbiol.">
        <title>Babesia duncani multi-omics identifies virulence factors and drug targets.</title>
        <authorList>
            <person name="Singh P."/>
            <person name="Lonardi S."/>
            <person name="Liang Q."/>
            <person name="Vydyam P."/>
            <person name="Khabirova E."/>
            <person name="Fang T."/>
            <person name="Gihaz S."/>
            <person name="Thekkiniath J."/>
            <person name="Munshi M."/>
            <person name="Abel S."/>
            <person name="Ciampossin L."/>
            <person name="Batugedara G."/>
            <person name="Gupta M."/>
            <person name="Lu X.M."/>
            <person name="Lenz T."/>
            <person name="Chakravarty S."/>
            <person name="Cornillot E."/>
            <person name="Hu Y."/>
            <person name="Ma W."/>
            <person name="Gonzalez L.M."/>
            <person name="Sanchez S."/>
            <person name="Estrada K."/>
            <person name="Sanchez-Flores A."/>
            <person name="Montero E."/>
            <person name="Harb O.S."/>
            <person name="Le Roch K.G."/>
            <person name="Mamoun C.B."/>
        </authorList>
    </citation>
    <scope>NUCLEOTIDE SEQUENCE</scope>
    <source>
        <strain evidence="10">WA1</strain>
    </source>
</reference>
<evidence type="ECO:0000256" key="5">
    <source>
        <dbReference type="ARBA" id="ARBA00022781"/>
    </source>
</evidence>
<accession>A0AAD9PJJ3</accession>
<organism evidence="10 11">
    <name type="scientific">Babesia duncani</name>
    <dbReference type="NCBI Taxonomy" id="323732"/>
    <lineage>
        <taxon>Eukaryota</taxon>
        <taxon>Sar</taxon>
        <taxon>Alveolata</taxon>
        <taxon>Apicomplexa</taxon>
        <taxon>Aconoidasida</taxon>
        <taxon>Piroplasmida</taxon>
        <taxon>Babesiidae</taxon>
        <taxon>Babesia</taxon>
    </lineage>
</organism>
<dbReference type="InterPro" id="IPR008389">
    <property type="entry name" value="ATPase_V0-cplx_e1/e2_su"/>
</dbReference>
<protein>
    <submittedName>
        <fullName evidence="10">ATPase</fullName>
    </submittedName>
</protein>
<keyword evidence="11" id="KW-1185">Reference proteome</keyword>
<dbReference type="GeneID" id="94336903"/>
<evidence type="ECO:0000256" key="8">
    <source>
        <dbReference type="ARBA" id="ARBA00023136"/>
    </source>
</evidence>
<gene>
    <name evidence="10" type="ORF">BdWA1_002606</name>
</gene>
<dbReference type="GO" id="GO:0033179">
    <property type="term" value="C:proton-transporting V-type ATPase, V0 domain"/>
    <property type="evidence" value="ECO:0007669"/>
    <property type="project" value="InterPro"/>
</dbReference>
<dbReference type="EMBL" id="JALLKP010000003">
    <property type="protein sequence ID" value="KAK2196008.1"/>
    <property type="molecule type" value="Genomic_DNA"/>
</dbReference>
<dbReference type="AlphaFoldDB" id="A0AAD9PJJ3"/>
<dbReference type="KEGG" id="bdw:94336903"/>
<comment type="similarity">
    <text evidence="2">Belongs to the V-ATPase e1/e2 subunit family.</text>
</comment>
<proteinExistence type="inferred from homology"/>
<keyword evidence="6 9" id="KW-1133">Transmembrane helix</keyword>
<evidence type="ECO:0000256" key="2">
    <source>
        <dbReference type="ARBA" id="ARBA00008328"/>
    </source>
</evidence>
<evidence type="ECO:0000256" key="4">
    <source>
        <dbReference type="ARBA" id="ARBA00022692"/>
    </source>
</evidence>
<feature type="transmembrane region" description="Helical" evidence="9">
    <location>
        <begin position="42"/>
        <end position="66"/>
    </location>
</feature>
<dbReference type="GO" id="GO:0046961">
    <property type="term" value="F:proton-transporting ATPase activity, rotational mechanism"/>
    <property type="evidence" value="ECO:0007669"/>
    <property type="project" value="InterPro"/>
</dbReference>
<evidence type="ECO:0000256" key="1">
    <source>
        <dbReference type="ARBA" id="ARBA00004141"/>
    </source>
</evidence>
<keyword evidence="7" id="KW-0406">Ion transport</keyword>
<evidence type="ECO:0000256" key="7">
    <source>
        <dbReference type="ARBA" id="ARBA00023065"/>
    </source>
</evidence>
<evidence type="ECO:0000313" key="11">
    <source>
        <dbReference type="Proteomes" id="UP001214638"/>
    </source>
</evidence>
<evidence type="ECO:0000256" key="6">
    <source>
        <dbReference type="ARBA" id="ARBA00022989"/>
    </source>
</evidence>